<evidence type="ECO:0000256" key="1">
    <source>
        <dbReference type="ARBA" id="ARBA00001974"/>
    </source>
</evidence>
<gene>
    <name evidence="10" type="ORF">Cvel_25034</name>
</gene>
<dbReference type="PhylomeDB" id="A0A0G4H811"/>
<dbReference type="GO" id="GO:0005737">
    <property type="term" value="C:cytoplasm"/>
    <property type="evidence" value="ECO:0007669"/>
    <property type="project" value="TreeGrafter"/>
</dbReference>
<dbReference type="AlphaFoldDB" id="A0A0G4H811"/>
<organism evidence="10">
    <name type="scientific">Chromera velia CCMP2878</name>
    <dbReference type="NCBI Taxonomy" id="1169474"/>
    <lineage>
        <taxon>Eukaryota</taxon>
        <taxon>Sar</taxon>
        <taxon>Alveolata</taxon>
        <taxon>Colpodellida</taxon>
        <taxon>Chromeraceae</taxon>
        <taxon>Chromera</taxon>
    </lineage>
</organism>
<comment type="cofactor">
    <cofactor evidence="1">
        <name>FAD</name>
        <dbReference type="ChEBI" id="CHEBI:57692"/>
    </cofactor>
</comment>
<keyword evidence="4" id="KW-0274">FAD</keyword>
<dbReference type="PANTHER" id="PTHR43557:SF2">
    <property type="entry name" value="RIESKE DOMAIN-CONTAINING PROTEIN-RELATED"/>
    <property type="match status" value="1"/>
</dbReference>
<dbReference type="Gene3D" id="3.30.390.30">
    <property type="match status" value="1"/>
</dbReference>
<evidence type="ECO:0000256" key="2">
    <source>
        <dbReference type="ARBA" id="ARBA00006442"/>
    </source>
</evidence>
<dbReference type="PANTHER" id="PTHR43557">
    <property type="entry name" value="APOPTOSIS-INDUCING FACTOR 1"/>
    <property type="match status" value="1"/>
</dbReference>
<keyword evidence="6" id="KW-0520">NAD</keyword>
<dbReference type="InterPro" id="IPR016156">
    <property type="entry name" value="FAD/NAD-linked_Rdtase_dimer_sf"/>
</dbReference>
<dbReference type="EC" id="1.6.5.4" evidence="7"/>
<keyword evidence="3" id="KW-0285">Flavoprotein</keyword>
<dbReference type="SUPFAM" id="SSF51905">
    <property type="entry name" value="FAD/NAD(P)-binding domain"/>
    <property type="match status" value="1"/>
</dbReference>
<evidence type="ECO:0000259" key="9">
    <source>
        <dbReference type="Pfam" id="PF21791"/>
    </source>
</evidence>
<protein>
    <recommendedName>
        <fullName evidence="7">monodehydroascorbate reductase (NADH)</fullName>
        <ecNumber evidence="7">1.6.5.4</ecNumber>
    </recommendedName>
</protein>
<dbReference type="SUPFAM" id="SSF55424">
    <property type="entry name" value="FAD/NAD-linked reductases, dimerisation (C-terminal) domain"/>
    <property type="match status" value="1"/>
</dbReference>
<feature type="domain" description="FAD/NAD(P)-binding" evidence="8">
    <location>
        <begin position="3"/>
        <end position="111"/>
    </location>
</feature>
<dbReference type="Gene3D" id="3.50.50.60">
    <property type="entry name" value="FAD/NAD(P)-binding domain"/>
    <property type="match status" value="1"/>
</dbReference>
<feature type="domain" description="Monodehydroascorbate reductase 3-like C-terminal" evidence="9">
    <location>
        <begin position="140"/>
        <end position="224"/>
    </location>
</feature>
<name>A0A0G4H811_9ALVE</name>
<dbReference type="Pfam" id="PF21791">
    <property type="entry name" value="MDHAR3-like_C"/>
    <property type="match status" value="1"/>
</dbReference>
<evidence type="ECO:0000256" key="3">
    <source>
        <dbReference type="ARBA" id="ARBA00022630"/>
    </source>
</evidence>
<dbReference type="InterPro" id="IPR023753">
    <property type="entry name" value="FAD/NAD-binding_dom"/>
</dbReference>
<reference evidence="10" key="1">
    <citation type="submission" date="2014-11" db="EMBL/GenBank/DDBJ databases">
        <authorList>
            <person name="Otto D Thomas"/>
            <person name="Naeem Raeece"/>
        </authorList>
    </citation>
    <scope>NUCLEOTIDE SEQUENCE</scope>
</reference>
<dbReference type="VEuPathDB" id="CryptoDB:Cvel_25034"/>
<comment type="similarity">
    <text evidence="2">Belongs to the FAD-dependent oxidoreductase family.</text>
</comment>
<evidence type="ECO:0000256" key="4">
    <source>
        <dbReference type="ARBA" id="ARBA00022827"/>
    </source>
</evidence>
<proteinExistence type="inferred from homology"/>
<dbReference type="InterPro" id="IPR050446">
    <property type="entry name" value="FAD-oxidoreductase/Apoptosis"/>
</dbReference>
<evidence type="ECO:0000256" key="5">
    <source>
        <dbReference type="ARBA" id="ARBA00023002"/>
    </source>
</evidence>
<keyword evidence="5" id="KW-0560">Oxidoreductase</keyword>
<evidence type="ECO:0000259" key="8">
    <source>
        <dbReference type="Pfam" id="PF07992"/>
    </source>
</evidence>
<evidence type="ECO:0000256" key="7">
    <source>
        <dbReference type="ARBA" id="ARBA00038920"/>
    </source>
</evidence>
<dbReference type="EMBL" id="CDMZ01001960">
    <property type="protein sequence ID" value="CEM39832.1"/>
    <property type="molecule type" value="Genomic_DNA"/>
</dbReference>
<evidence type="ECO:0000256" key="6">
    <source>
        <dbReference type="ARBA" id="ARBA00023027"/>
    </source>
</evidence>
<dbReference type="GO" id="GO:0016656">
    <property type="term" value="F:monodehydroascorbate reductase (NADH) activity"/>
    <property type="evidence" value="ECO:0007669"/>
    <property type="project" value="UniProtKB-EC"/>
</dbReference>
<sequence>MERLFTPELATFYEEFYSKKGATIMKGRLVKALKPGADGSRAEVAVLDDGSEVKGDLFVGGTGAKPNGELFAGQLETDRGAVKVDGFMQSSVKNVLAIGDVAAFPLKRWQQHVTHCRLSAAHAASVILEGPEKTGEYDYLPFFYSRVFNLSWQFYGVNEGTPVFFSHSQDPSAPKFGSFWVKDGKIVGTFLEGGAPEENTACKNAVAEGKAAPSADTIAKDGIKSIA</sequence>
<dbReference type="InterPro" id="IPR036188">
    <property type="entry name" value="FAD/NAD-bd_sf"/>
</dbReference>
<accession>A0A0G4H811</accession>
<dbReference type="InterPro" id="IPR048618">
    <property type="entry name" value="MDHAR3-like_C"/>
</dbReference>
<evidence type="ECO:0000313" key="10">
    <source>
        <dbReference type="EMBL" id="CEM39832.1"/>
    </source>
</evidence>
<dbReference type="Pfam" id="PF07992">
    <property type="entry name" value="Pyr_redox_2"/>
    <property type="match status" value="1"/>
</dbReference>